<dbReference type="VEuPathDB" id="ToxoDB:cyc_09099"/>
<name>A0A1D3CZV6_9EIME</name>
<dbReference type="Proteomes" id="UP000095192">
    <property type="component" value="Unassembled WGS sequence"/>
</dbReference>
<reference evidence="1 2" key="1">
    <citation type="journal article" date="2016" name="BMC Genomics">
        <title>Comparative genomics reveals Cyclospora cayetanensis possesses coccidia-like metabolism and invasion components but unique surface antigens.</title>
        <authorList>
            <person name="Liu S."/>
            <person name="Wang L."/>
            <person name="Zheng H."/>
            <person name="Xu Z."/>
            <person name="Roellig D.M."/>
            <person name="Li N."/>
            <person name="Frace M.A."/>
            <person name="Tang K."/>
            <person name="Arrowood M.J."/>
            <person name="Moss D.M."/>
            <person name="Zhang L."/>
            <person name="Feng Y."/>
            <person name="Xiao L."/>
        </authorList>
    </citation>
    <scope>NUCLEOTIDE SEQUENCE [LARGE SCALE GENOMIC DNA]</scope>
    <source>
        <strain evidence="1 2">CHN_HEN01</strain>
    </source>
</reference>
<dbReference type="AlphaFoldDB" id="A0A1D3CZV6"/>
<comment type="caution">
    <text evidence="1">The sequence shown here is derived from an EMBL/GenBank/DDBJ whole genome shotgun (WGS) entry which is preliminary data.</text>
</comment>
<protein>
    <submittedName>
        <fullName evidence="1">Uncharacterized protein</fullName>
    </submittedName>
</protein>
<accession>A0A1D3CZV6</accession>
<dbReference type="InParanoid" id="A0A1D3CZV6"/>
<sequence length="79" mass="8720">MVPVGLPTRRCLAKAAESSAATEAFLGMRIARRQPVCLAGSLRCFGPADEREEEREKRWSRFDKEGEGVRGVSGIPLRC</sequence>
<dbReference type="EMBL" id="JROU02001342">
    <property type="protein sequence ID" value="OEH76727.1"/>
    <property type="molecule type" value="Genomic_DNA"/>
</dbReference>
<evidence type="ECO:0000313" key="2">
    <source>
        <dbReference type="Proteomes" id="UP000095192"/>
    </source>
</evidence>
<gene>
    <name evidence="1" type="ORF">cyc_09099</name>
</gene>
<evidence type="ECO:0000313" key="1">
    <source>
        <dbReference type="EMBL" id="OEH76727.1"/>
    </source>
</evidence>
<keyword evidence="2" id="KW-1185">Reference proteome</keyword>
<proteinExistence type="predicted"/>
<organism evidence="1 2">
    <name type="scientific">Cyclospora cayetanensis</name>
    <dbReference type="NCBI Taxonomy" id="88456"/>
    <lineage>
        <taxon>Eukaryota</taxon>
        <taxon>Sar</taxon>
        <taxon>Alveolata</taxon>
        <taxon>Apicomplexa</taxon>
        <taxon>Conoidasida</taxon>
        <taxon>Coccidia</taxon>
        <taxon>Eucoccidiorida</taxon>
        <taxon>Eimeriorina</taxon>
        <taxon>Eimeriidae</taxon>
        <taxon>Cyclospora</taxon>
    </lineage>
</organism>